<dbReference type="EMBL" id="CAJVPT010065452">
    <property type="protein sequence ID" value="CAG8771885.1"/>
    <property type="molecule type" value="Genomic_DNA"/>
</dbReference>
<dbReference type="Proteomes" id="UP000789525">
    <property type="component" value="Unassembled WGS sequence"/>
</dbReference>
<comment type="caution">
    <text evidence="1">The sequence shown here is derived from an EMBL/GenBank/DDBJ whole genome shotgun (WGS) entry which is preliminary data.</text>
</comment>
<gene>
    <name evidence="1" type="ORF">ACOLOM_LOCUS13844</name>
</gene>
<reference evidence="1" key="1">
    <citation type="submission" date="2021-06" db="EMBL/GenBank/DDBJ databases">
        <authorList>
            <person name="Kallberg Y."/>
            <person name="Tangrot J."/>
            <person name="Rosling A."/>
        </authorList>
    </citation>
    <scope>NUCLEOTIDE SEQUENCE</scope>
    <source>
        <strain evidence="1">CL356</strain>
    </source>
</reference>
<sequence length="104" mass="11850">MDELLKYEVNRSILQRVHDIGRENTMGSSRDSWYMDVVAATCFGTCSGTAIYFKLAYEPKWAITCYVELSDKGNKVTKKIFPAGEANIFDWFTEIVQMQTTTSS</sequence>
<evidence type="ECO:0000313" key="2">
    <source>
        <dbReference type="Proteomes" id="UP000789525"/>
    </source>
</evidence>
<evidence type="ECO:0000313" key="1">
    <source>
        <dbReference type="EMBL" id="CAG8771885.1"/>
    </source>
</evidence>
<organism evidence="1 2">
    <name type="scientific">Acaulospora colombiana</name>
    <dbReference type="NCBI Taxonomy" id="27376"/>
    <lineage>
        <taxon>Eukaryota</taxon>
        <taxon>Fungi</taxon>
        <taxon>Fungi incertae sedis</taxon>
        <taxon>Mucoromycota</taxon>
        <taxon>Glomeromycotina</taxon>
        <taxon>Glomeromycetes</taxon>
        <taxon>Diversisporales</taxon>
        <taxon>Acaulosporaceae</taxon>
        <taxon>Acaulospora</taxon>
    </lineage>
</organism>
<proteinExistence type="predicted"/>
<protein>
    <submittedName>
        <fullName evidence="1">7866_t:CDS:1</fullName>
    </submittedName>
</protein>
<accession>A0ACA9R0W4</accession>
<name>A0ACA9R0W4_9GLOM</name>
<keyword evidence="2" id="KW-1185">Reference proteome</keyword>